<proteinExistence type="predicted"/>
<gene>
    <name evidence="1" type="ORF">LENED_001410</name>
</gene>
<reference evidence="1 2" key="2">
    <citation type="submission" date="2017-02" db="EMBL/GenBank/DDBJ databases">
        <title>A genome survey and senescence transcriptome analysis in Lentinula edodes.</title>
        <authorList>
            <person name="Sakamoto Y."/>
            <person name="Nakade K."/>
            <person name="Sato S."/>
            <person name="Yoshida Y."/>
            <person name="Miyazaki K."/>
            <person name="Natsume S."/>
            <person name="Konno N."/>
        </authorList>
    </citation>
    <scope>NUCLEOTIDE SEQUENCE [LARGE SCALE GENOMIC DNA]</scope>
    <source>
        <strain evidence="1 2">NBRC 111202</strain>
    </source>
</reference>
<evidence type="ECO:0000313" key="2">
    <source>
        <dbReference type="Proteomes" id="UP000188533"/>
    </source>
</evidence>
<name>A0A1Q3DY46_LENED</name>
<keyword evidence="2" id="KW-1185">Reference proteome</keyword>
<evidence type="ECO:0000313" key="1">
    <source>
        <dbReference type="EMBL" id="GAV99924.1"/>
    </source>
</evidence>
<dbReference type="Proteomes" id="UP000188533">
    <property type="component" value="Unassembled WGS sequence"/>
</dbReference>
<sequence>MPFDWQLNGVMKSASRQTNLNPSHGAQGSPCDAARYSFNYKAHTLPKDSETCTSNKAVQLEVGQLLVERILHPD</sequence>
<reference evidence="1 2" key="1">
    <citation type="submission" date="2016-08" db="EMBL/GenBank/DDBJ databases">
        <authorList>
            <consortium name="Lentinula edodes genome sequencing consortium"/>
            <person name="Sakamoto Y."/>
            <person name="Nakade K."/>
            <person name="Sato S."/>
            <person name="Yoshida Y."/>
            <person name="Miyazaki K."/>
            <person name="Natsume S."/>
            <person name="Konno N."/>
        </authorList>
    </citation>
    <scope>NUCLEOTIDE SEQUENCE [LARGE SCALE GENOMIC DNA]</scope>
    <source>
        <strain evidence="1 2">NBRC 111202</strain>
    </source>
</reference>
<dbReference type="AlphaFoldDB" id="A0A1Q3DY46"/>
<protein>
    <submittedName>
        <fullName evidence="1">Uncharacterized protein</fullName>
    </submittedName>
</protein>
<comment type="caution">
    <text evidence="1">The sequence shown here is derived from an EMBL/GenBank/DDBJ whole genome shotgun (WGS) entry which is preliminary data.</text>
</comment>
<dbReference type="EMBL" id="BDGU01000021">
    <property type="protein sequence ID" value="GAV99924.1"/>
    <property type="molecule type" value="Genomic_DNA"/>
</dbReference>
<organism evidence="1 2">
    <name type="scientific">Lentinula edodes</name>
    <name type="common">Shiitake mushroom</name>
    <name type="synonym">Lentinus edodes</name>
    <dbReference type="NCBI Taxonomy" id="5353"/>
    <lineage>
        <taxon>Eukaryota</taxon>
        <taxon>Fungi</taxon>
        <taxon>Dikarya</taxon>
        <taxon>Basidiomycota</taxon>
        <taxon>Agaricomycotina</taxon>
        <taxon>Agaricomycetes</taxon>
        <taxon>Agaricomycetidae</taxon>
        <taxon>Agaricales</taxon>
        <taxon>Marasmiineae</taxon>
        <taxon>Omphalotaceae</taxon>
        <taxon>Lentinula</taxon>
    </lineage>
</organism>
<accession>A0A1Q3DY46</accession>